<gene>
    <name evidence="3" type="ORF">ACFQ4G_07475</name>
</gene>
<feature type="signal peptide" evidence="2">
    <location>
        <begin position="1"/>
        <end position="23"/>
    </location>
</feature>
<comment type="caution">
    <text evidence="3">The sequence shown here is derived from an EMBL/GenBank/DDBJ whole genome shotgun (WGS) entry which is preliminary data.</text>
</comment>
<name>A0ABW3WVS1_9HYPH</name>
<feature type="region of interest" description="Disordered" evidence="1">
    <location>
        <begin position="31"/>
        <end position="101"/>
    </location>
</feature>
<sequence length="101" mass="9608">MRQISKLVGAGAIVMLSSAMAIAAPCATGSTAGADGKMGANDKSSKVEPGSTGNVSPGAKAESPGTVGAMNNVGANKATSPDDVAKQQDGKATAADAAKGC</sequence>
<dbReference type="EMBL" id="JBHTND010000007">
    <property type="protein sequence ID" value="MFD1301427.1"/>
    <property type="molecule type" value="Genomic_DNA"/>
</dbReference>
<feature type="chain" id="PRO_5047305270" description="Exopolysaccharide production protein YjbE" evidence="2">
    <location>
        <begin position="24"/>
        <end position="101"/>
    </location>
</feature>
<proteinExistence type="predicted"/>
<evidence type="ECO:0000313" key="4">
    <source>
        <dbReference type="Proteomes" id="UP001597176"/>
    </source>
</evidence>
<reference evidence="4" key="1">
    <citation type="journal article" date="2019" name="Int. J. Syst. Evol. Microbiol.">
        <title>The Global Catalogue of Microorganisms (GCM) 10K type strain sequencing project: providing services to taxonomists for standard genome sequencing and annotation.</title>
        <authorList>
            <consortium name="The Broad Institute Genomics Platform"/>
            <consortium name="The Broad Institute Genome Sequencing Center for Infectious Disease"/>
            <person name="Wu L."/>
            <person name="Ma J."/>
        </authorList>
    </citation>
    <scope>NUCLEOTIDE SEQUENCE [LARGE SCALE GENOMIC DNA]</scope>
    <source>
        <strain evidence="4">CCUG 56108</strain>
    </source>
</reference>
<keyword evidence="2" id="KW-0732">Signal</keyword>
<protein>
    <recommendedName>
        <fullName evidence="5">Exopolysaccharide production protein YjbE</fullName>
    </recommendedName>
</protein>
<dbReference type="Proteomes" id="UP001597176">
    <property type="component" value="Unassembled WGS sequence"/>
</dbReference>
<feature type="compositionally biased region" description="Low complexity" evidence="1">
    <location>
        <begin position="90"/>
        <end position="101"/>
    </location>
</feature>
<organism evidence="3 4">
    <name type="scientific">Methylobacterium marchantiae</name>
    <dbReference type="NCBI Taxonomy" id="600331"/>
    <lineage>
        <taxon>Bacteria</taxon>
        <taxon>Pseudomonadati</taxon>
        <taxon>Pseudomonadota</taxon>
        <taxon>Alphaproteobacteria</taxon>
        <taxon>Hyphomicrobiales</taxon>
        <taxon>Methylobacteriaceae</taxon>
        <taxon>Methylobacterium</taxon>
    </lineage>
</organism>
<evidence type="ECO:0000313" key="3">
    <source>
        <dbReference type="EMBL" id="MFD1301427.1"/>
    </source>
</evidence>
<evidence type="ECO:0000256" key="2">
    <source>
        <dbReference type="SAM" id="SignalP"/>
    </source>
</evidence>
<dbReference type="RefSeq" id="WP_238204968.1">
    <property type="nucleotide sequence ID" value="NZ_JBHTND010000007.1"/>
</dbReference>
<evidence type="ECO:0000256" key="1">
    <source>
        <dbReference type="SAM" id="MobiDB-lite"/>
    </source>
</evidence>
<accession>A0ABW3WVS1</accession>
<keyword evidence="4" id="KW-1185">Reference proteome</keyword>
<evidence type="ECO:0008006" key="5">
    <source>
        <dbReference type="Google" id="ProtNLM"/>
    </source>
</evidence>